<dbReference type="GO" id="GO:0005615">
    <property type="term" value="C:extracellular space"/>
    <property type="evidence" value="ECO:0007669"/>
    <property type="project" value="InterPro"/>
</dbReference>
<evidence type="ECO:0000256" key="8">
    <source>
        <dbReference type="ARBA" id="ARBA00022801"/>
    </source>
</evidence>
<dbReference type="Gene3D" id="3.50.30.30">
    <property type="match status" value="1"/>
</dbReference>
<dbReference type="OrthoDB" id="5377264at2"/>
<sequence length="876" mass="92981">MKKVLYLLAFITVGFASAQDFSGVISSYLNSNSAELGLQSQDVGEISISSESFSRSMNLNNVYVNQMHSGIEIFNSTSSFAVKSGNVVHASVSFTENVAQKINTTSPVITAQAAVTSAASGLGIATPTNLVVLENTGDNSYVFSNGGISLENIPARLVFQTIENGNLRLAWDLSIYLLDGSHWYSVRVDAVTGTVINTNDWVVSCNYSGGDHTAHAGQKKSSDNGSSVLFAEKTSSVVLTEPRYRVFPIPLESPNHGPEQLVYNPANAIASPFGWHDFDGVVGSEFTITRGNNVWAQEDQDGNNGTGTSPDGGADLHFDFPFDFDTNPANMIDACTTNLFYMNNIMHDVMFQYGFDEEGGNFQQLNYGGLGLGNDYVLADAQDGSGTNNANFGTPPDGQRPRMQMFLWDGAGPPGTPLTINNGPLAGDYIAIPAVFGAPLPEIPLTEDLVVVVDDDAGTSTDPNDACDTILNGADLNGKIAVIRRGDCEFGFKALAAETEGAVAVIVVNNVAGDPIPMGPGVNGGSVTIPCIMVSQADGEAMITELMLPAVVNGSIYETGPYQIDGDVDNGIVAHEYGHGISNRLTAGPSNTGCLGNQEQMGEGWSDYMALIFTLEQGDTRDDSRGIGTYAGGEPVTGGGIRTYPYSTDFGINPHTYDDIKTEVAPHGVGSVWAMMLWEMTWDLIDARGGTIGNIYDGGTNGAGNNYALQLVTDGMKLQPCEPGFVDGRDAILQADMIAYGGEFRCLIWKAFARRGLGESANQGSSGSKSDGTEAFDIPGDLPAGDCDPLATIEHNYDNNFKIYPNPSNGNITIESVVKAGDVTISIIDLNGRTVYTQDVILNNGVNINATNLNAGIYVVQIDGVNYTHNAKLIIK</sequence>
<evidence type="ECO:0000256" key="5">
    <source>
        <dbReference type="ARBA" id="ARBA00022670"/>
    </source>
</evidence>
<keyword evidence="9" id="KW-0862">Zinc</keyword>
<keyword evidence="10" id="KW-0482">Metalloprotease</keyword>
<keyword evidence="16" id="KW-1185">Reference proteome</keyword>
<dbReference type="GO" id="GO:0008270">
    <property type="term" value="F:zinc ion binding"/>
    <property type="evidence" value="ECO:0007669"/>
    <property type="project" value="InterPro"/>
</dbReference>
<name>A0A3L9Z083_9FLAO</name>
<evidence type="ECO:0000256" key="10">
    <source>
        <dbReference type="ARBA" id="ARBA00023049"/>
    </source>
</evidence>
<dbReference type="InterPro" id="IPR003137">
    <property type="entry name" value="PA_domain"/>
</dbReference>
<dbReference type="SUPFAM" id="SSF52025">
    <property type="entry name" value="PA domain"/>
    <property type="match status" value="1"/>
</dbReference>
<dbReference type="InterPro" id="IPR027268">
    <property type="entry name" value="Peptidase_M4/M1_CTD_sf"/>
</dbReference>
<evidence type="ECO:0000259" key="13">
    <source>
        <dbReference type="Pfam" id="PF02225"/>
    </source>
</evidence>
<feature type="domain" description="PA" evidence="13">
    <location>
        <begin position="448"/>
        <end position="541"/>
    </location>
</feature>
<dbReference type="GO" id="GO:0004222">
    <property type="term" value="F:metalloendopeptidase activity"/>
    <property type="evidence" value="ECO:0007669"/>
    <property type="project" value="InterPro"/>
</dbReference>
<feature type="signal peptide" evidence="12">
    <location>
        <begin position="1"/>
        <end position="18"/>
    </location>
</feature>
<evidence type="ECO:0000256" key="11">
    <source>
        <dbReference type="ARBA" id="ARBA00023145"/>
    </source>
</evidence>
<keyword evidence="5" id="KW-0645">Protease</keyword>
<dbReference type="GO" id="GO:0006508">
    <property type="term" value="P:proteolysis"/>
    <property type="evidence" value="ECO:0007669"/>
    <property type="project" value="UniProtKB-KW"/>
</dbReference>
<evidence type="ECO:0000256" key="6">
    <source>
        <dbReference type="ARBA" id="ARBA00022723"/>
    </source>
</evidence>
<dbReference type="Pfam" id="PF18962">
    <property type="entry name" value="Por_Secre_tail"/>
    <property type="match status" value="1"/>
</dbReference>
<evidence type="ECO:0000256" key="4">
    <source>
        <dbReference type="ARBA" id="ARBA00022525"/>
    </source>
</evidence>
<keyword evidence="7 12" id="KW-0732">Signal</keyword>
<evidence type="ECO:0000256" key="9">
    <source>
        <dbReference type="ARBA" id="ARBA00022833"/>
    </source>
</evidence>
<accession>A0A3L9Z083</accession>
<reference evidence="15 16" key="1">
    <citation type="submission" date="2018-10" db="EMBL/GenBank/DDBJ databases">
        <title>Genomic Encyclopedia of Archaeal and Bacterial Type Strains, Phase II (KMG-II): from individual species to whole genera.</title>
        <authorList>
            <person name="Goeker M."/>
        </authorList>
    </citation>
    <scope>NUCLEOTIDE SEQUENCE [LARGE SCALE GENOMIC DNA]</scope>
    <source>
        <strain evidence="15 16">DSM 23424</strain>
    </source>
</reference>
<evidence type="ECO:0000313" key="15">
    <source>
        <dbReference type="EMBL" id="RMA66253.1"/>
    </source>
</evidence>
<evidence type="ECO:0000256" key="12">
    <source>
        <dbReference type="SAM" id="SignalP"/>
    </source>
</evidence>
<evidence type="ECO:0000256" key="1">
    <source>
        <dbReference type="ARBA" id="ARBA00001947"/>
    </source>
</evidence>
<keyword evidence="6" id="KW-0479">Metal-binding</keyword>
<comment type="cofactor">
    <cofactor evidence="1">
        <name>Zn(2+)</name>
        <dbReference type="ChEBI" id="CHEBI:29105"/>
    </cofactor>
</comment>
<evidence type="ECO:0000256" key="7">
    <source>
        <dbReference type="ARBA" id="ARBA00022729"/>
    </source>
</evidence>
<dbReference type="NCBIfam" id="TIGR04183">
    <property type="entry name" value="Por_Secre_tail"/>
    <property type="match status" value="1"/>
</dbReference>
<comment type="caution">
    <text evidence="15">The sequence shown here is derived from an EMBL/GenBank/DDBJ whole genome shotgun (WGS) entry which is preliminary data.</text>
</comment>
<protein>
    <submittedName>
        <fullName evidence="15">Putative secreted protein (Por secretion system target)</fullName>
    </submittedName>
</protein>
<dbReference type="NCBIfam" id="NF038113">
    <property type="entry name" value="T9SSA_dep_M36"/>
    <property type="match status" value="1"/>
</dbReference>
<dbReference type="Gene3D" id="1.10.390.10">
    <property type="entry name" value="Neutral Protease Domain 2"/>
    <property type="match status" value="1"/>
</dbReference>
<dbReference type="InterPro" id="IPR050371">
    <property type="entry name" value="Fungal_virulence_M36"/>
</dbReference>
<proteinExistence type="inferred from homology"/>
<dbReference type="Proteomes" id="UP000271339">
    <property type="component" value="Unassembled WGS sequence"/>
</dbReference>
<dbReference type="Gene3D" id="3.10.170.10">
    <property type="match status" value="1"/>
</dbReference>
<feature type="domain" description="Secretion system C-terminal sorting" evidence="14">
    <location>
        <begin position="803"/>
        <end position="875"/>
    </location>
</feature>
<dbReference type="CDD" id="cd09596">
    <property type="entry name" value="M36"/>
    <property type="match status" value="1"/>
</dbReference>
<evidence type="ECO:0000313" key="16">
    <source>
        <dbReference type="Proteomes" id="UP000271339"/>
    </source>
</evidence>
<dbReference type="AlphaFoldDB" id="A0A3L9Z083"/>
<evidence type="ECO:0000256" key="3">
    <source>
        <dbReference type="ARBA" id="ARBA00006006"/>
    </source>
</evidence>
<comment type="subcellular location">
    <subcellularLocation>
        <location evidence="2">Secreted</location>
    </subcellularLocation>
</comment>
<dbReference type="SUPFAM" id="SSF55486">
    <property type="entry name" value="Metalloproteases ('zincins'), catalytic domain"/>
    <property type="match status" value="1"/>
</dbReference>
<feature type="chain" id="PRO_5017977604" evidence="12">
    <location>
        <begin position="19"/>
        <end position="876"/>
    </location>
</feature>
<dbReference type="Pfam" id="PF02225">
    <property type="entry name" value="PA"/>
    <property type="match status" value="1"/>
</dbReference>
<evidence type="ECO:0000256" key="2">
    <source>
        <dbReference type="ARBA" id="ARBA00004613"/>
    </source>
</evidence>
<dbReference type="PANTHER" id="PTHR33478:SF1">
    <property type="entry name" value="EXTRACELLULAR METALLOPROTEINASE MEP"/>
    <property type="match status" value="1"/>
</dbReference>
<dbReference type="InterPro" id="IPR001842">
    <property type="entry name" value="Peptidase_M36"/>
</dbReference>
<gene>
    <name evidence="15" type="ORF">BXY75_0673</name>
</gene>
<dbReference type="InterPro" id="IPR046450">
    <property type="entry name" value="PA_dom_sf"/>
</dbReference>
<keyword evidence="8" id="KW-0378">Hydrolase</keyword>
<dbReference type="CDD" id="cd04818">
    <property type="entry name" value="PA_subtilisin_1"/>
    <property type="match status" value="1"/>
</dbReference>
<keyword evidence="11" id="KW-0865">Zymogen</keyword>
<dbReference type="Pfam" id="PF02128">
    <property type="entry name" value="Peptidase_M36"/>
    <property type="match status" value="1"/>
</dbReference>
<dbReference type="RefSeq" id="WP_121906259.1">
    <property type="nucleotide sequence ID" value="NZ_REFC01000011.1"/>
</dbReference>
<dbReference type="PANTHER" id="PTHR33478">
    <property type="entry name" value="EXTRACELLULAR METALLOPROTEINASE MEP"/>
    <property type="match status" value="1"/>
</dbReference>
<dbReference type="EMBL" id="REFC01000011">
    <property type="protein sequence ID" value="RMA66253.1"/>
    <property type="molecule type" value="Genomic_DNA"/>
</dbReference>
<keyword evidence="4" id="KW-0964">Secreted</keyword>
<organism evidence="15 16">
    <name type="scientific">Ulvibacter antarcticus</name>
    <dbReference type="NCBI Taxonomy" id="442714"/>
    <lineage>
        <taxon>Bacteria</taxon>
        <taxon>Pseudomonadati</taxon>
        <taxon>Bacteroidota</taxon>
        <taxon>Flavobacteriia</taxon>
        <taxon>Flavobacteriales</taxon>
        <taxon>Flavobacteriaceae</taxon>
        <taxon>Ulvibacter</taxon>
    </lineage>
</organism>
<evidence type="ECO:0000259" key="14">
    <source>
        <dbReference type="Pfam" id="PF18962"/>
    </source>
</evidence>
<dbReference type="InterPro" id="IPR026444">
    <property type="entry name" value="Secre_tail"/>
</dbReference>
<comment type="similarity">
    <text evidence="3">Belongs to the peptidase M36 family.</text>
</comment>